<dbReference type="GO" id="GO:0004519">
    <property type="term" value="F:endonuclease activity"/>
    <property type="evidence" value="ECO:0007669"/>
    <property type="project" value="UniProtKB-KW"/>
</dbReference>
<dbReference type="GO" id="GO:0006506">
    <property type="term" value="P:GPI anchor biosynthetic process"/>
    <property type="evidence" value="ECO:0007669"/>
    <property type="project" value="TreeGrafter"/>
</dbReference>
<proteinExistence type="predicted"/>
<dbReference type="InterPro" id="IPR005135">
    <property type="entry name" value="Endo/exonuclease/phosphatase"/>
</dbReference>
<dbReference type="PANTHER" id="PTHR14859:SF15">
    <property type="entry name" value="ENDONUCLEASE_EXONUCLEASE_PHOSPHATASE DOMAIN-CONTAINING PROTEIN"/>
    <property type="match status" value="1"/>
</dbReference>
<keyword evidence="2" id="KW-0812">Transmembrane</keyword>
<reference evidence="4" key="1">
    <citation type="journal article" date="2023" name="Comput. Struct. Biotechnol. J.">
        <title>Discovery of a novel marine Bacteroidetes with a rich repertoire of carbohydrate-active enzymes.</title>
        <authorList>
            <person name="Chen B."/>
            <person name="Liu G."/>
            <person name="Chen Q."/>
            <person name="Wang H."/>
            <person name="Liu L."/>
            <person name="Tang K."/>
        </authorList>
    </citation>
    <scope>NUCLEOTIDE SEQUENCE</scope>
    <source>
        <strain evidence="4">TK19036</strain>
    </source>
</reference>
<evidence type="ECO:0000259" key="3">
    <source>
        <dbReference type="Pfam" id="PF03372"/>
    </source>
</evidence>
<keyword evidence="4" id="KW-0378">Hydrolase</keyword>
<accession>A0AA49JFQ5</accession>
<dbReference type="SUPFAM" id="SSF56219">
    <property type="entry name" value="DNase I-like"/>
    <property type="match status" value="1"/>
</dbReference>
<protein>
    <submittedName>
        <fullName evidence="4">Endonuclease/exonuclease/phosphatase family protein</fullName>
    </submittedName>
</protein>
<name>A0AA49JFQ5_9BACT</name>
<organism evidence="4">
    <name type="scientific">Roseihalotalea indica</name>
    <dbReference type="NCBI Taxonomy" id="2867963"/>
    <lineage>
        <taxon>Bacteria</taxon>
        <taxon>Pseudomonadati</taxon>
        <taxon>Bacteroidota</taxon>
        <taxon>Cytophagia</taxon>
        <taxon>Cytophagales</taxon>
        <taxon>Catalimonadaceae</taxon>
        <taxon>Roseihalotalea</taxon>
    </lineage>
</organism>
<feature type="region of interest" description="Disordered" evidence="1">
    <location>
        <begin position="330"/>
        <end position="364"/>
    </location>
</feature>
<dbReference type="InterPro" id="IPR036691">
    <property type="entry name" value="Endo/exonu/phosph_ase_sf"/>
</dbReference>
<feature type="transmembrane region" description="Helical" evidence="2">
    <location>
        <begin position="69"/>
        <end position="89"/>
    </location>
</feature>
<gene>
    <name evidence="4" type="ORF">K4G66_12760</name>
</gene>
<feature type="compositionally biased region" description="Basic and acidic residues" evidence="1">
    <location>
        <begin position="348"/>
        <end position="364"/>
    </location>
</feature>
<feature type="transmembrane region" description="Helical" evidence="2">
    <location>
        <begin position="38"/>
        <end position="57"/>
    </location>
</feature>
<feature type="domain" description="Endonuclease/exonuclease/phosphatase" evidence="3">
    <location>
        <begin position="112"/>
        <end position="316"/>
    </location>
</feature>
<dbReference type="Pfam" id="PF03372">
    <property type="entry name" value="Exo_endo_phos"/>
    <property type="match status" value="1"/>
</dbReference>
<evidence type="ECO:0000313" key="4">
    <source>
        <dbReference type="EMBL" id="WKN39563.1"/>
    </source>
</evidence>
<dbReference type="EMBL" id="CP120682">
    <property type="protein sequence ID" value="WKN39563.1"/>
    <property type="molecule type" value="Genomic_DNA"/>
</dbReference>
<dbReference type="Gene3D" id="3.60.10.10">
    <property type="entry name" value="Endonuclease/exonuclease/phosphatase"/>
    <property type="match status" value="1"/>
</dbReference>
<dbReference type="InterPro" id="IPR051916">
    <property type="entry name" value="GPI-anchor_lipid_remodeler"/>
</dbReference>
<keyword evidence="4" id="KW-0540">Nuclease</keyword>
<dbReference type="PANTHER" id="PTHR14859">
    <property type="entry name" value="CALCOFLUOR WHITE HYPERSENSITIVE PROTEIN PRECURSOR"/>
    <property type="match status" value="1"/>
</dbReference>
<dbReference type="AlphaFoldDB" id="A0AA49JFQ5"/>
<evidence type="ECO:0000256" key="2">
    <source>
        <dbReference type="SAM" id="Phobius"/>
    </source>
</evidence>
<keyword evidence="2" id="KW-1133">Transmembrane helix</keyword>
<keyword evidence="4" id="KW-0255">Endonuclease</keyword>
<keyword evidence="2" id="KW-0472">Membrane</keyword>
<feature type="transmembrane region" description="Helical" evidence="2">
    <location>
        <begin position="5"/>
        <end position="26"/>
    </location>
</feature>
<reference evidence="4" key="2">
    <citation type="journal article" date="2024" name="Antonie Van Leeuwenhoek">
        <title>Roseihalotalea indica gen. nov., sp. nov., a halophilic Bacteroidetes from mesopelagic Southwest Indian Ocean with higher carbohydrate metabolic potential.</title>
        <authorList>
            <person name="Chen B."/>
            <person name="Zhang M."/>
            <person name="Lin D."/>
            <person name="Ye J."/>
            <person name="Tang K."/>
        </authorList>
    </citation>
    <scope>NUCLEOTIDE SEQUENCE</scope>
    <source>
        <strain evidence="4">TK19036</strain>
    </source>
</reference>
<dbReference type="GO" id="GO:0016020">
    <property type="term" value="C:membrane"/>
    <property type="evidence" value="ECO:0007669"/>
    <property type="project" value="GOC"/>
</dbReference>
<evidence type="ECO:0000256" key="1">
    <source>
        <dbReference type="SAM" id="MobiDB-lite"/>
    </source>
</evidence>
<sequence>MLRKIFQGILITVAFLLLSATILSMLPLNQWWSRVFDFPRIQIVALALLVLLLYSIFFQFKPKINWSIYGLMIGVIVYQSIQIYPYTFLANTQTSVAQNPDTANCIKMLISNVLMKNHRSEALLQLVEDKKPDLVLLMEPDQWWQQQMKPLEEEYEYTVLHPLDNTYGMLLYSHFPLQQTEIHNLLQDSIPSIHTYVTLPSGQLVKLYCVHPEPPVPGHSATSTERDAELLLVGKMIEKKKEPAILTGDLNDVAWSPTSFLFRKISQMLDPRVGRGFYNTFNANYSLLRWPIDHVFHTEHFQLVDLEVLPAIGSDHFPFYFTLSFQPGKEWQQNEPEAPSPEEEEKAEDTIEKGLKEGDGELRK</sequence>